<dbReference type="InterPro" id="IPR027266">
    <property type="entry name" value="TrmE/GcvT-like"/>
</dbReference>
<dbReference type="InterPro" id="IPR007375">
    <property type="entry name" value="SoxG"/>
</dbReference>
<dbReference type="Gene3D" id="3.30.70.1520">
    <property type="entry name" value="Heterotetrameric sarcosine oxidase"/>
    <property type="match status" value="1"/>
</dbReference>
<reference evidence="1 2" key="1">
    <citation type="journal article" date="2022" name="Res Sq">
        <title>Evolution of multicellular longitudinally dividing oral cavity symbionts (Neisseriaceae).</title>
        <authorList>
            <person name="Nyongesa S."/>
            <person name="Weber P."/>
            <person name="Bernet E."/>
            <person name="Pullido F."/>
            <person name="Nieckarz M."/>
            <person name="Delaby M."/>
            <person name="Nieves C."/>
            <person name="Viehboeck T."/>
            <person name="Krause N."/>
            <person name="Rivera-Millot A."/>
            <person name="Nakamura A."/>
            <person name="Vischer N."/>
            <person name="VanNieuwenhze M."/>
            <person name="Brun Y."/>
            <person name="Cava F."/>
            <person name="Bulgheresi S."/>
            <person name="Veyrier F."/>
        </authorList>
    </citation>
    <scope>NUCLEOTIDE SEQUENCE [LARGE SCALE GENOMIC DNA]</scope>
    <source>
        <strain evidence="1 2">SN4</strain>
    </source>
</reference>
<evidence type="ECO:0000313" key="1">
    <source>
        <dbReference type="EMBL" id="UOO89275.1"/>
    </source>
</evidence>
<sequence>MLNTQSPAYWHTPLHFQWANIPEQSNHTALQLSSGGAVGIINVRGLLSDAAFVAAIDSVLGVALPNAPKQSVYAAEAAIFWLSPDEWMLVCSHARKNELLQRLQAACLGVFAQIVDNSGGLMLLQIQGTAASTFLRHLSPYNIGSLQAGQVVSTVLKKTTVVLHKLADDDYVLLFRRSFADYLWRIFDKTSKPYGYGLSKHWQFAQPDWQRYSA</sequence>
<dbReference type="Gene3D" id="3.30.1360.120">
    <property type="entry name" value="Probable tRNA modification gtpase trme, domain 1"/>
    <property type="match status" value="1"/>
</dbReference>
<protein>
    <submittedName>
        <fullName evidence="1">Sarcosine oxidase subunit gamma</fullName>
    </submittedName>
</protein>
<dbReference type="Pfam" id="PF04268">
    <property type="entry name" value="SoxG"/>
    <property type="match status" value="1"/>
</dbReference>
<dbReference type="SUPFAM" id="SSF103025">
    <property type="entry name" value="Folate-binding domain"/>
    <property type="match status" value="1"/>
</dbReference>
<accession>A0ABY4E0L2</accession>
<proteinExistence type="predicted"/>
<evidence type="ECO:0000313" key="2">
    <source>
        <dbReference type="Proteomes" id="UP000832011"/>
    </source>
</evidence>
<gene>
    <name evidence="1" type="ORF">LVJ82_17815</name>
</gene>
<keyword evidence="2" id="KW-1185">Reference proteome</keyword>
<dbReference type="RefSeq" id="WP_058356975.1">
    <property type="nucleotide sequence ID" value="NZ_CABKVG010000010.1"/>
</dbReference>
<dbReference type="Proteomes" id="UP000832011">
    <property type="component" value="Chromosome"/>
</dbReference>
<organism evidence="1 2">
    <name type="scientific">Vitreoscilla massiliensis</name>
    <dbReference type="NCBI Taxonomy" id="1689272"/>
    <lineage>
        <taxon>Bacteria</taxon>
        <taxon>Pseudomonadati</taxon>
        <taxon>Pseudomonadota</taxon>
        <taxon>Betaproteobacteria</taxon>
        <taxon>Neisseriales</taxon>
        <taxon>Neisseriaceae</taxon>
        <taxon>Vitreoscilla</taxon>
    </lineage>
</organism>
<dbReference type="EMBL" id="CP091511">
    <property type="protein sequence ID" value="UOO89275.1"/>
    <property type="molecule type" value="Genomic_DNA"/>
</dbReference>
<name>A0ABY4E0L2_9NEIS</name>